<dbReference type="Pfam" id="PF13657">
    <property type="entry name" value="Couple_hipA"/>
    <property type="match status" value="1"/>
</dbReference>
<dbReference type="InterPro" id="IPR017508">
    <property type="entry name" value="HipA_N1"/>
</dbReference>
<organism evidence="6 7">
    <name type="scientific">Rheinheimera mesophila</name>
    <dbReference type="NCBI Taxonomy" id="1547515"/>
    <lineage>
        <taxon>Bacteria</taxon>
        <taxon>Pseudomonadati</taxon>
        <taxon>Pseudomonadota</taxon>
        <taxon>Gammaproteobacteria</taxon>
        <taxon>Chromatiales</taxon>
        <taxon>Chromatiaceae</taxon>
        <taxon>Rheinheimera</taxon>
    </lineage>
</organism>
<dbReference type="GO" id="GO:0004674">
    <property type="term" value="F:protein serine/threonine kinase activity"/>
    <property type="evidence" value="ECO:0007669"/>
    <property type="project" value="TreeGrafter"/>
</dbReference>
<protein>
    <submittedName>
        <fullName evidence="6">Type II toxin-antitoxin system HipA family toxin</fullName>
    </submittedName>
</protein>
<dbReference type="EMBL" id="RRCF01000001">
    <property type="protein sequence ID" value="RRJ23290.1"/>
    <property type="molecule type" value="Genomic_DNA"/>
</dbReference>
<evidence type="ECO:0000313" key="7">
    <source>
        <dbReference type="Proteomes" id="UP000276260"/>
    </source>
</evidence>
<comment type="caution">
    <text evidence="6">The sequence shown here is derived from an EMBL/GenBank/DDBJ whole genome shotgun (WGS) entry which is preliminary data.</text>
</comment>
<dbReference type="InterPro" id="IPR012893">
    <property type="entry name" value="HipA-like_C"/>
</dbReference>
<gene>
    <name evidence="6" type="ORF">EIK76_04190</name>
</gene>
<dbReference type="OrthoDB" id="9805913at2"/>
<dbReference type="PANTHER" id="PTHR37419:SF8">
    <property type="entry name" value="TOXIN YJJJ"/>
    <property type="match status" value="1"/>
</dbReference>
<feature type="domain" description="HipA-like C-terminal" evidence="4">
    <location>
        <begin position="161"/>
        <end position="374"/>
    </location>
</feature>
<evidence type="ECO:0000256" key="1">
    <source>
        <dbReference type="ARBA" id="ARBA00010164"/>
    </source>
</evidence>
<evidence type="ECO:0000259" key="4">
    <source>
        <dbReference type="Pfam" id="PF07804"/>
    </source>
</evidence>
<evidence type="ECO:0000256" key="2">
    <source>
        <dbReference type="ARBA" id="ARBA00022679"/>
    </source>
</evidence>
<accession>A0A3P3QS54</accession>
<dbReference type="InterPro" id="IPR052028">
    <property type="entry name" value="HipA_Ser/Thr_kinase"/>
</dbReference>
<reference evidence="6 7" key="1">
    <citation type="submission" date="2018-11" db="EMBL/GenBank/DDBJ databases">
        <title>Draft genome analysis of Rheinheimera mesophila isolated from an industrial waste site.</title>
        <authorList>
            <person name="Yu Q."/>
            <person name="Qi Y."/>
            <person name="Zhang H."/>
            <person name="Lu Y."/>
            <person name="Pu J."/>
        </authorList>
    </citation>
    <scope>NUCLEOTIDE SEQUENCE [LARGE SCALE GENOMIC DNA]</scope>
    <source>
        <strain evidence="6 7">IITR13</strain>
    </source>
</reference>
<keyword evidence="7" id="KW-1185">Reference proteome</keyword>
<dbReference type="Proteomes" id="UP000276260">
    <property type="component" value="Unassembled WGS sequence"/>
</dbReference>
<dbReference type="AlphaFoldDB" id="A0A3P3QS54"/>
<sequence length="400" mass="44288">MTSEQAYVFIDGLEQQPVICGVVTLDPTRRYGEFRYGKSYLARPDAFPLDPLNLPLSEQLYSTNTGKGVFGVLLDAGADAWGQKVILSLHKTKPQNALQFLLAGSGMGVGALVFSLSRSSSKPKLNKNTLGDLPLLLKGKDAILNDEAIPEEAKKAFEHGSSMGGARPKTLITAGDTTFLAKFNRPDDLFNQVKTEHACMRMLAELPVRVATTRVVTTDTDDVLLVERFDCHQQRPTHHFISANSLINAATVNNAALSSSYSYGFLAEFLRTQGAEPEDAHELYQRMVFNVFIGNTDDHSRNHALLYSFSDKNWRLSPAYDVLPVNNSRQHGMGIGDFGRDGTIENLLSQSLRFGLKQFKAKKIIEQVAALSHEWPFYFKHQGVGEGDLERLKAVIPIIK</sequence>
<dbReference type="Pfam" id="PF07804">
    <property type="entry name" value="HipA_C"/>
    <property type="match status" value="1"/>
</dbReference>
<keyword evidence="3" id="KW-0418">Kinase</keyword>
<dbReference type="Gene3D" id="1.10.1070.20">
    <property type="match status" value="1"/>
</dbReference>
<name>A0A3P3QS54_9GAMM</name>
<evidence type="ECO:0000256" key="3">
    <source>
        <dbReference type="ARBA" id="ARBA00022777"/>
    </source>
</evidence>
<proteinExistence type="inferred from homology"/>
<comment type="similarity">
    <text evidence="1">Belongs to the HipA Ser/Thr kinase family.</text>
</comment>
<dbReference type="RefSeq" id="WP_046519172.1">
    <property type="nucleotide sequence ID" value="NZ_LAVS01000008.1"/>
</dbReference>
<keyword evidence="2" id="KW-0808">Transferase</keyword>
<dbReference type="PANTHER" id="PTHR37419">
    <property type="entry name" value="SERINE/THREONINE-PROTEIN KINASE TOXIN HIPA"/>
    <property type="match status" value="1"/>
</dbReference>
<evidence type="ECO:0000313" key="6">
    <source>
        <dbReference type="EMBL" id="RRJ23290.1"/>
    </source>
</evidence>
<feature type="domain" description="HipA N-terminal subdomain 1" evidence="5">
    <location>
        <begin position="21"/>
        <end position="114"/>
    </location>
</feature>
<dbReference type="GO" id="GO:0005829">
    <property type="term" value="C:cytosol"/>
    <property type="evidence" value="ECO:0007669"/>
    <property type="project" value="TreeGrafter"/>
</dbReference>
<evidence type="ECO:0000259" key="5">
    <source>
        <dbReference type="Pfam" id="PF13657"/>
    </source>
</evidence>